<dbReference type="InterPro" id="IPR001851">
    <property type="entry name" value="ABC_transp_permease"/>
</dbReference>
<accession>A0A3P3XRL3</accession>
<keyword evidence="4 6" id="KW-1133">Transmembrane helix</keyword>
<feature type="transmembrane region" description="Helical" evidence="6">
    <location>
        <begin position="161"/>
        <end position="179"/>
    </location>
</feature>
<feature type="transmembrane region" description="Helical" evidence="6">
    <location>
        <begin position="338"/>
        <end position="356"/>
    </location>
</feature>
<dbReference type="AlphaFoldDB" id="A0A3P3XRL3"/>
<evidence type="ECO:0000256" key="3">
    <source>
        <dbReference type="ARBA" id="ARBA00022692"/>
    </source>
</evidence>
<dbReference type="PANTHER" id="PTHR47089">
    <property type="entry name" value="ABC TRANSPORTER, PERMEASE PROTEIN"/>
    <property type="match status" value="1"/>
</dbReference>
<organism evidence="7">
    <name type="scientific">uncultured spirochete</name>
    <dbReference type="NCBI Taxonomy" id="156406"/>
    <lineage>
        <taxon>Bacteria</taxon>
        <taxon>Pseudomonadati</taxon>
        <taxon>Spirochaetota</taxon>
        <taxon>Spirochaetia</taxon>
        <taxon>Spirochaetales</taxon>
        <taxon>environmental samples</taxon>
    </lineage>
</organism>
<feature type="transmembrane region" description="Helical" evidence="6">
    <location>
        <begin position="75"/>
        <end position="97"/>
    </location>
</feature>
<evidence type="ECO:0000256" key="1">
    <source>
        <dbReference type="ARBA" id="ARBA00004651"/>
    </source>
</evidence>
<dbReference type="GO" id="GO:0022857">
    <property type="term" value="F:transmembrane transporter activity"/>
    <property type="evidence" value="ECO:0007669"/>
    <property type="project" value="InterPro"/>
</dbReference>
<dbReference type="GO" id="GO:0005886">
    <property type="term" value="C:plasma membrane"/>
    <property type="evidence" value="ECO:0007669"/>
    <property type="project" value="UniProtKB-SubCell"/>
</dbReference>
<name>A0A3P3XRL3_9SPIR</name>
<dbReference type="Pfam" id="PF02653">
    <property type="entry name" value="BPD_transp_2"/>
    <property type="match status" value="1"/>
</dbReference>
<dbReference type="CDD" id="cd06580">
    <property type="entry name" value="TM_PBP1_transp_TpRbsC_like"/>
    <property type="match status" value="1"/>
</dbReference>
<evidence type="ECO:0000256" key="4">
    <source>
        <dbReference type="ARBA" id="ARBA00022989"/>
    </source>
</evidence>
<feature type="transmembrane region" description="Helical" evidence="6">
    <location>
        <begin position="211"/>
        <end position="228"/>
    </location>
</feature>
<evidence type="ECO:0000313" key="7">
    <source>
        <dbReference type="EMBL" id="SLM18814.1"/>
    </source>
</evidence>
<dbReference type="PANTHER" id="PTHR47089:SF1">
    <property type="entry name" value="GUANOSINE ABC TRANSPORTER PERMEASE PROTEIN NUPP"/>
    <property type="match status" value="1"/>
</dbReference>
<keyword evidence="3 6" id="KW-0812">Transmembrane</keyword>
<feature type="transmembrane region" description="Helical" evidence="6">
    <location>
        <begin position="104"/>
        <end position="124"/>
    </location>
</feature>
<evidence type="ECO:0000256" key="6">
    <source>
        <dbReference type="SAM" id="Phobius"/>
    </source>
</evidence>
<keyword evidence="5 6" id="KW-0472">Membrane</keyword>
<reference evidence="7" key="1">
    <citation type="submission" date="2017-02" db="EMBL/GenBank/DDBJ databases">
        <authorList>
            <person name="Regsiter A."/>
            <person name="William W."/>
        </authorList>
    </citation>
    <scope>NUCLEOTIDE SEQUENCE</scope>
    <source>
        <strain evidence="7">BdmA 4</strain>
    </source>
</reference>
<proteinExistence type="predicted"/>
<feature type="transmembrane region" description="Helical" evidence="6">
    <location>
        <begin position="130"/>
        <end position="149"/>
    </location>
</feature>
<evidence type="ECO:0000256" key="2">
    <source>
        <dbReference type="ARBA" id="ARBA00022475"/>
    </source>
</evidence>
<keyword evidence="2" id="KW-1003">Cell membrane</keyword>
<feature type="transmembrane region" description="Helical" evidence="6">
    <location>
        <begin position="309"/>
        <end position="332"/>
    </location>
</feature>
<gene>
    <name evidence="7" type="ORF">SPIRO4BDMA_50329</name>
</gene>
<comment type="subcellular location">
    <subcellularLocation>
        <location evidence="1">Cell membrane</location>
        <topology evidence="1">Multi-pass membrane protein</topology>
    </subcellularLocation>
</comment>
<feature type="transmembrane region" description="Helical" evidence="6">
    <location>
        <begin position="37"/>
        <end position="55"/>
    </location>
</feature>
<evidence type="ECO:0000256" key="5">
    <source>
        <dbReference type="ARBA" id="ARBA00023136"/>
    </source>
</evidence>
<protein>
    <submittedName>
        <fullName evidence="7">Sugar ABC transporter permease</fullName>
    </submittedName>
</protein>
<dbReference type="EMBL" id="FWDO01000005">
    <property type="protein sequence ID" value="SLM18814.1"/>
    <property type="molecule type" value="Genomic_DNA"/>
</dbReference>
<sequence>MEILKLANSTNSVAVETRRASRSATAKKITVEIGRPIITIFIALLIGGVIILLMGEDPIFAYGMLFRGAFKGMSNIIATLQNTTPLLYTGLAVSLAFRSNVVNIGVEGQMLFGALAAGIVGYYVHLPWFLHLPLAIAAAGLAGALWAYIPAILKAKLNVNEMVVCLMLNPIAQLITSYISSYPLKAPGPTNKTYDILQTAKLPQFSKSSQFNAGFFIALVLLLIFWYVNNHTKKGYEWELIGQNPSFARYGGINVEKNIVQVFLVSGMIGGLAGAEQALGVYGAFYNGFSPGYGFDGIAVAMLAKFNPLVISLSALLLGALNSGSIVMQMMTSVTRDLVKVLQAIIVLLLAANFTLEMFRKKRKDDETLKKRPKTERKNHE</sequence>